<keyword evidence="2" id="KW-1185">Reference proteome</keyword>
<gene>
    <name evidence="1" type="ORF">HP552_08855</name>
</gene>
<evidence type="ECO:0000313" key="1">
    <source>
        <dbReference type="EMBL" id="NUU75338.1"/>
    </source>
</evidence>
<organism evidence="1 2">
    <name type="scientific">Paenibacillus xylanilyticus</name>
    <dbReference type="NCBI Taxonomy" id="248903"/>
    <lineage>
        <taxon>Bacteria</taxon>
        <taxon>Bacillati</taxon>
        <taxon>Bacillota</taxon>
        <taxon>Bacilli</taxon>
        <taxon>Bacillales</taxon>
        <taxon>Paenibacillaceae</taxon>
        <taxon>Paenibacillus</taxon>
    </lineage>
</organism>
<sequence>MMFKRKKWLFVSLGVIVLLVIAGLIVVNKSSSREGVLEKISGAIDSNDIELLISVMPDEIKTYPMRFGTIFLENSYRQQGIDDATIG</sequence>
<dbReference type="AlphaFoldDB" id="A0A7Y6EV10"/>
<dbReference type="EMBL" id="JABMCB010000169">
    <property type="protein sequence ID" value="NUU75338.1"/>
    <property type="molecule type" value="Genomic_DNA"/>
</dbReference>
<protein>
    <submittedName>
        <fullName evidence="1">Uncharacterized protein</fullName>
    </submittedName>
</protein>
<name>A0A7Y6EV10_9BACL</name>
<proteinExistence type="predicted"/>
<dbReference type="RefSeq" id="WP_175395165.1">
    <property type="nucleotide sequence ID" value="NZ_JABMCB010000169.1"/>
</dbReference>
<dbReference type="Proteomes" id="UP000526125">
    <property type="component" value="Unassembled WGS sequence"/>
</dbReference>
<comment type="caution">
    <text evidence="1">The sequence shown here is derived from an EMBL/GenBank/DDBJ whole genome shotgun (WGS) entry which is preliminary data.</text>
</comment>
<accession>A0A7Y6EV10</accession>
<reference evidence="1 2" key="1">
    <citation type="submission" date="2020-05" db="EMBL/GenBank/DDBJ databases">
        <title>Genome Sequencing of Type Strains.</title>
        <authorList>
            <person name="Lemaire J.F."/>
            <person name="Inderbitzin P."/>
            <person name="Gregorio O.A."/>
            <person name="Collins S.B."/>
            <person name="Wespe N."/>
            <person name="Knight-Connoni V."/>
        </authorList>
    </citation>
    <scope>NUCLEOTIDE SEQUENCE [LARGE SCALE GENOMIC DNA]</scope>
    <source>
        <strain evidence="1 2">LMG 21957</strain>
    </source>
</reference>
<evidence type="ECO:0000313" key="2">
    <source>
        <dbReference type="Proteomes" id="UP000526125"/>
    </source>
</evidence>